<name>A0ABV3DSN5_9ACTN</name>
<keyword evidence="3" id="KW-1185">Reference proteome</keyword>
<feature type="domain" description="Amidohydrolase 3" evidence="1">
    <location>
        <begin position="53"/>
        <end position="539"/>
    </location>
</feature>
<dbReference type="Gene3D" id="2.30.40.10">
    <property type="entry name" value="Urease, subunit C, domain 1"/>
    <property type="match status" value="1"/>
</dbReference>
<dbReference type="Gene3D" id="3.20.20.140">
    <property type="entry name" value="Metal-dependent hydrolases"/>
    <property type="match status" value="1"/>
</dbReference>
<dbReference type="PANTHER" id="PTHR22642">
    <property type="entry name" value="IMIDAZOLONEPROPIONASE"/>
    <property type="match status" value="1"/>
</dbReference>
<organism evidence="2 3">
    <name type="scientific">Streptodolium elevatio</name>
    <dbReference type="NCBI Taxonomy" id="3157996"/>
    <lineage>
        <taxon>Bacteria</taxon>
        <taxon>Bacillati</taxon>
        <taxon>Actinomycetota</taxon>
        <taxon>Actinomycetes</taxon>
        <taxon>Kitasatosporales</taxon>
        <taxon>Streptomycetaceae</taxon>
        <taxon>Streptodolium</taxon>
    </lineage>
</organism>
<dbReference type="Proteomes" id="UP001551482">
    <property type="component" value="Unassembled WGS sequence"/>
</dbReference>
<proteinExistence type="predicted"/>
<accession>A0ABV3DSN5</accession>
<dbReference type="Gene3D" id="3.10.310.70">
    <property type="match status" value="1"/>
</dbReference>
<dbReference type="SUPFAM" id="SSF51556">
    <property type="entry name" value="Metallo-dependent hydrolases"/>
    <property type="match status" value="1"/>
</dbReference>
<dbReference type="InterPro" id="IPR011059">
    <property type="entry name" value="Metal-dep_hydrolase_composite"/>
</dbReference>
<gene>
    <name evidence="2" type="ORF">AB0C36_35365</name>
</gene>
<dbReference type="CDD" id="cd01300">
    <property type="entry name" value="YtcJ_like"/>
    <property type="match status" value="1"/>
</dbReference>
<dbReference type="SUPFAM" id="SSF51338">
    <property type="entry name" value="Composite domain of metallo-dependent hydrolases"/>
    <property type="match status" value="1"/>
</dbReference>
<dbReference type="InterPro" id="IPR033932">
    <property type="entry name" value="YtcJ-like"/>
</dbReference>
<dbReference type="PANTHER" id="PTHR22642:SF2">
    <property type="entry name" value="PROTEIN LONG AFTER FAR-RED 3"/>
    <property type="match status" value="1"/>
</dbReference>
<evidence type="ECO:0000313" key="2">
    <source>
        <dbReference type="EMBL" id="MEU8138767.1"/>
    </source>
</evidence>
<comment type="caution">
    <text evidence="2">The sequence shown here is derived from an EMBL/GenBank/DDBJ whole genome shotgun (WGS) entry which is preliminary data.</text>
</comment>
<protein>
    <submittedName>
        <fullName evidence="2">Amidohydrolase family protein</fullName>
    </submittedName>
</protein>
<dbReference type="EMBL" id="JBEZFP010000138">
    <property type="protein sequence ID" value="MEU8138767.1"/>
    <property type="molecule type" value="Genomic_DNA"/>
</dbReference>
<dbReference type="RefSeq" id="WP_358362444.1">
    <property type="nucleotide sequence ID" value="NZ_JBEZFP010000138.1"/>
</dbReference>
<evidence type="ECO:0000259" key="1">
    <source>
        <dbReference type="Pfam" id="PF07969"/>
    </source>
</evidence>
<dbReference type="InterPro" id="IPR032466">
    <property type="entry name" value="Metal_Hydrolase"/>
</dbReference>
<dbReference type="Pfam" id="PF07969">
    <property type="entry name" value="Amidohydro_3"/>
    <property type="match status" value="1"/>
</dbReference>
<dbReference type="InterPro" id="IPR013108">
    <property type="entry name" value="Amidohydro_3"/>
</dbReference>
<reference evidence="2 3" key="1">
    <citation type="submission" date="2024-06" db="EMBL/GenBank/DDBJ databases">
        <title>The Natural Products Discovery Center: Release of the First 8490 Sequenced Strains for Exploring Actinobacteria Biosynthetic Diversity.</title>
        <authorList>
            <person name="Kalkreuter E."/>
            <person name="Kautsar S.A."/>
            <person name="Yang D."/>
            <person name="Bader C.D."/>
            <person name="Teijaro C.N."/>
            <person name="Fluegel L."/>
            <person name="Davis C.M."/>
            <person name="Simpson J.R."/>
            <person name="Lauterbach L."/>
            <person name="Steele A.D."/>
            <person name="Gui C."/>
            <person name="Meng S."/>
            <person name="Li G."/>
            <person name="Viehrig K."/>
            <person name="Ye F."/>
            <person name="Su P."/>
            <person name="Kiefer A.F."/>
            <person name="Nichols A."/>
            <person name="Cepeda A.J."/>
            <person name="Yan W."/>
            <person name="Fan B."/>
            <person name="Jiang Y."/>
            <person name="Adhikari A."/>
            <person name="Zheng C.-J."/>
            <person name="Schuster L."/>
            <person name="Cowan T.M."/>
            <person name="Smanski M.J."/>
            <person name="Chevrette M.G."/>
            <person name="De Carvalho L.P.S."/>
            <person name="Shen B."/>
        </authorList>
    </citation>
    <scope>NUCLEOTIDE SEQUENCE [LARGE SCALE GENOMIC DNA]</scope>
    <source>
        <strain evidence="2 3">NPDC048946</strain>
    </source>
</reference>
<sequence length="539" mass="57255">MSRTDADVVFLGGSVVTIDDARPQAEALAVRDGRIAAVGDAADVRALVGPGTEVVDLAGGCLLPGFVEAHGHPVSLGFGTDGPIRDIRPTTVRTAEGVMAAIREAVATADPEHGAYLFGWDGLLQKGLVEPTRAWLDTLSPDRPLAVITNSAHAVYANSAALRASGITRDTPDPVGAHFVRDADGEPTGKGLEGGALAAIVGSALARRPPGPDTLRTNLAELNGVGVTTVGELAFHASRRPMIDALRAEGGLTARLRLYEASDPTLSTAVPLLNGDDMVRQVGIKTWADGSPWNGNIATSFPYLDTHATRVVLGLPCSHHGETNYDREAYRAIAEAYFAEGWQLACHAQGDVTTDMVLDVWEELLAQHPDMTDRRLRLEHCGAMTREQYDRAARLGVTCSLFMAHVRYWGEVLVDDLFGPRGEEWVAARSALGAGVRISLHNDGTVTPPDPLGNVRTAVTRRTESGRVLATHETITVEQALRAQTLDAAWQLHADDVIGSLTPGKYADLVVLSADPRDTAPEAIGDIAVRATYLEGAPV</sequence>
<evidence type="ECO:0000313" key="3">
    <source>
        <dbReference type="Proteomes" id="UP001551482"/>
    </source>
</evidence>